<gene>
    <name evidence="1" type="ORF">C1H70_04270</name>
</gene>
<accession>A0A2N7UMG4</accession>
<protein>
    <submittedName>
        <fullName evidence="1">Uncharacterized protein</fullName>
    </submittedName>
</protein>
<evidence type="ECO:0000313" key="1">
    <source>
        <dbReference type="EMBL" id="PMR81618.1"/>
    </source>
</evidence>
<dbReference type="EMBL" id="PNRG01000008">
    <property type="protein sequence ID" value="PMR81618.1"/>
    <property type="molecule type" value="Genomic_DNA"/>
</dbReference>
<sequence>MMLQWAMATDTSWRLVEVFASMDSMILWWHGMGSCQALLASGYFACQSPIGAMIAGDRGSGNGGIDAHPDNVEIGVVVSHA</sequence>
<comment type="caution">
    <text evidence="1">The sequence shown here is derived from an EMBL/GenBank/DDBJ whole genome shotgun (WGS) entry which is preliminary data.</text>
</comment>
<organism evidence="1 2">
    <name type="scientific">Halomonas urumqiensis</name>
    <dbReference type="NCBI Taxonomy" id="1684789"/>
    <lineage>
        <taxon>Bacteria</taxon>
        <taxon>Pseudomonadati</taxon>
        <taxon>Pseudomonadota</taxon>
        <taxon>Gammaproteobacteria</taxon>
        <taxon>Oceanospirillales</taxon>
        <taxon>Halomonadaceae</taxon>
        <taxon>Halomonas</taxon>
    </lineage>
</organism>
<keyword evidence="2" id="KW-1185">Reference proteome</keyword>
<name>A0A2N7UMG4_9GAMM</name>
<reference evidence="1 2" key="1">
    <citation type="submission" date="2018-01" db="EMBL/GenBank/DDBJ databases">
        <title>Halomonas endophytica sp. nov., isolated from storage liquid in the stems of Populus euphratica.</title>
        <authorList>
            <person name="Chen C."/>
        </authorList>
    </citation>
    <scope>NUCLEOTIDE SEQUENCE [LARGE SCALE GENOMIC DNA]</scope>
    <source>
        <strain evidence="1 2">BZ-SZ-XJ27</strain>
    </source>
</reference>
<evidence type="ECO:0000313" key="2">
    <source>
        <dbReference type="Proteomes" id="UP000235547"/>
    </source>
</evidence>
<proteinExistence type="predicted"/>
<dbReference type="AlphaFoldDB" id="A0A2N7UMG4"/>
<dbReference type="Proteomes" id="UP000235547">
    <property type="component" value="Unassembled WGS sequence"/>
</dbReference>